<organism evidence="1 2">
    <name type="scientific">Ajellomyces capsulatus</name>
    <name type="common">Darling's disease fungus</name>
    <name type="synonym">Histoplasma capsulatum</name>
    <dbReference type="NCBI Taxonomy" id="5037"/>
    <lineage>
        <taxon>Eukaryota</taxon>
        <taxon>Fungi</taxon>
        <taxon>Dikarya</taxon>
        <taxon>Ascomycota</taxon>
        <taxon>Pezizomycotina</taxon>
        <taxon>Eurotiomycetes</taxon>
        <taxon>Eurotiomycetidae</taxon>
        <taxon>Onygenales</taxon>
        <taxon>Ajellomycetaceae</taxon>
        <taxon>Histoplasma</taxon>
    </lineage>
</organism>
<sequence>MSSPSGVGFSTFGLPEYHSPFTAALNYLFTRSHALYGACTRTLRHGYGQALGLPEVKNMLVS</sequence>
<name>A0A8H7Z513_AJECA</name>
<protein>
    <submittedName>
        <fullName evidence="1">Uncharacterized protein</fullName>
    </submittedName>
</protein>
<gene>
    <name evidence="1" type="ORF">I7I52_00694</name>
</gene>
<evidence type="ECO:0000313" key="2">
    <source>
        <dbReference type="Proteomes" id="UP000670092"/>
    </source>
</evidence>
<dbReference type="AlphaFoldDB" id="A0A8H7Z513"/>
<accession>A0A8H7Z513</accession>
<proteinExistence type="predicted"/>
<dbReference type="EMBL" id="JAEVHI010000001">
    <property type="protein sequence ID" value="KAG5302901.1"/>
    <property type="molecule type" value="Genomic_DNA"/>
</dbReference>
<reference evidence="1 2" key="1">
    <citation type="submission" date="2021-01" db="EMBL/GenBank/DDBJ databases">
        <title>Chromosome-level genome assembly of a human fungal pathogen reveals clustering of transcriptionally co-regulated genes.</title>
        <authorList>
            <person name="Voorhies M."/>
            <person name="Cohen S."/>
            <person name="Shea T.P."/>
            <person name="Petrus S."/>
            <person name="Munoz J.F."/>
            <person name="Poplawski S."/>
            <person name="Goldman W.E."/>
            <person name="Michael T."/>
            <person name="Cuomo C.A."/>
            <person name="Sil A."/>
            <person name="Beyhan S."/>
        </authorList>
    </citation>
    <scope>NUCLEOTIDE SEQUENCE [LARGE SCALE GENOMIC DNA]</scope>
    <source>
        <strain evidence="1 2">G184AR</strain>
    </source>
</reference>
<dbReference type="VEuPathDB" id="FungiDB:I7I52_00694"/>
<evidence type="ECO:0000313" key="1">
    <source>
        <dbReference type="EMBL" id="KAG5302901.1"/>
    </source>
</evidence>
<dbReference type="Proteomes" id="UP000670092">
    <property type="component" value="Unassembled WGS sequence"/>
</dbReference>
<comment type="caution">
    <text evidence="1">The sequence shown here is derived from an EMBL/GenBank/DDBJ whole genome shotgun (WGS) entry which is preliminary data.</text>
</comment>